<dbReference type="InterPro" id="IPR009491">
    <property type="entry name" value="DUF1107"/>
</dbReference>
<dbReference type="RefSeq" id="WP_045038628.1">
    <property type="nucleotide sequence ID" value="NZ_JZSR01000051.1"/>
</dbReference>
<dbReference type="OrthoDB" id="5588896at2"/>
<keyword evidence="3" id="KW-1185">Reference proteome</keyword>
<dbReference type="Proteomes" id="UP000241954">
    <property type="component" value="Unassembled WGS sequence"/>
</dbReference>
<sequence>MLRIFQVYRPMQIAKHVKNFFRGRIFIMGIGCFEFDYGRLISPQSTDLKVLSVISEVNKAIKVLSVSIV</sequence>
<dbReference type="STRING" id="56192.UB38_05315"/>
<comment type="caution">
    <text evidence="1">The sequence shown here is derived from an EMBL/GenBank/DDBJ whole genome shotgun (WGS) entry which is preliminary data.</text>
</comment>
<dbReference type="Proteomes" id="UP000241190">
    <property type="component" value="Unassembled WGS sequence"/>
</dbReference>
<proteinExistence type="predicted"/>
<evidence type="ECO:0000313" key="1">
    <source>
        <dbReference type="EMBL" id="PSV96005.1"/>
    </source>
</evidence>
<dbReference type="AlphaFoldDB" id="A0A0D8PLT0"/>
<organism evidence="1 4">
    <name type="scientific">Photobacterium iliopiscarium</name>
    <dbReference type="NCBI Taxonomy" id="56192"/>
    <lineage>
        <taxon>Bacteria</taxon>
        <taxon>Pseudomonadati</taxon>
        <taxon>Pseudomonadota</taxon>
        <taxon>Gammaproteobacteria</taxon>
        <taxon>Vibrionales</taxon>
        <taxon>Vibrionaceae</taxon>
        <taxon>Photobacterium</taxon>
    </lineage>
</organism>
<reference evidence="1 4" key="1">
    <citation type="submission" date="2018-01" db="EMBL/GenBank/DDBJ databases">
        <title>Whole genome sequencing of Histamine producing bacteria.</title>
        <authorList>
            <person name="Butler K."/>
        </authorList>
    </citation>
    <scope>NUCLEOTIDE SEQUENCE [LARGE SCALE GENOMIC DNA]</scope>
    <source>
        <strain evidence="2 3">ATCC 51761</strain>
        <strain evidence="1 4">NCIMB 13481</strain>
    </source>
</reference>
<protein>
    <submittedName>
        <fullName evidence="1">DUF1107 domain-containing protein</fullName>
    </submittedName>
</protein>
<evidence type="ECO:0000313" key="4">
    <source>
        <dbReference type="Proteomes" id="UP000241954"/>
    </source>
</evidence>
<dbReference type="GeneID" id="93549708"/>
<dbReference type="Pfam" id="PF06526">
    <property type="entry name" value="DUF1107"/>
    <property type="match status" value="1"/>
</dbReference>
<evidence type="ECO:0000313" key="2">
    <source>
        <dbReference type="EMBL" id="PSW92369.1"/>
    </source>
</evidence>
<gene>
    <name evidence="1" type="ORF">C9I88_12885</name>
    <name evidence="2" type="ORF">C9J52_18435</name>
</gene>
<accession>A0A0D8PLT0</accession>
<dbReference type="EMBL" id="PYOP01000044">
    <property type="protein sequence ID" value="PSW92369.1"/>
    <property type="molecule type" value="Genomic_DNA"/>
</dbReference>
<evidence type="ECO:0000313" key="3">
    <source>
        <dbReference type="Proteomes" id="UP000241190"/>
    </source>
</evidence>
<name>A0A0D8PLT0_9GAMM</name>
<dbReference type="EMBL" id="PYLW01000013">
    <property type="protein sequence ID" value="PSV96005.1"/>
    <property type="molecule type" value="Genomic_DNA"/>
</dbReference>
<dbReference type="Gene3D" id="3.30.1910.10">
    <property type="entry name" value="so0334 like domain"/>
    <property type="match status" value="1"/>
</dbReference>